<dbReference type="Proteomes" id="UP000325218">
    <property type="component" value="Unassembled WGS sequence"/>
</dbReference>
<keyword evidence="1" id="KW-1133">Transmembrane helix</keyword>
<feature type="transmembrane region" description="Helical" evidence="1">
    <location>
        <begin position="168"/>
        <end position="187"/>
    </location>
</feature>
<keyword evidence="1" id="KW-0812">Transmembrane</keyword>
<evidence type="ECO:0000256" key="1">
    <source>
        <dbReference type="SAM" id="Phobius"/>
    </source>
</evidence>
<protein>
    <submittedName>
        <fullName evidence="2">Uncharacterized protein</fullName>
    </submittedName>
</protein>
<sequence>MMKLLKYDWKRNANTFSGLLAVLVLVQIILSMIGKVRGWDESVIVVSSFIFYVTAGIITMILVCKTFESNIKAYHRRLLPVHPAWTVLSSLLLGVLTAAVVAAVALVHAFIYFNNHHISYHNFMGSGSRGLMDLFLIALTAAWGYILLLLIIFAATTIGASISIRGKAGTWISILSFFMISSVMGWLEGLLFGDNDPPRLRIGVFHLGAGADASGAQATGGIEFLSFAPFLYEAAFAGVMFYAMTYLLRKKMEI</sequence>
<dbReference type="EMBL" id="VSDO01000005">
    <property type="protein sequence ID" value="TYA10536.1"/>
    <property type="molecule type" value="Genomic_DNA"/>
</dbReference>
<keyword evidence="3" id="KW-1185">Reference proteome</keyword>
<dbReference type="RefSeq" id="WP_148456298.1">
    <property type="nucleotide sequence ID" value="NZ_VSDO01000005.1"/>
</dbReference>
<accession>A0A5D0CKS3</accession>
<evidence type="ECO:0000313" key="2">
    <source>
        <dbReference type="EMBL" id="TYA10536.1"/>
    </source>
</evidence>
<proteinExistence type="predicted"/>
<feature type="transmembrane region" description="Helical" evidence="1">
    <location>
        <begin position="230"/>
        <end position="248"/>
    </location>
</feature>
<comment type="caution">
    <text evidence="2">The sequence shown here is derived from an EMBL/GenBank/DDBJ whole genome shotgun (WGS) entry which is preliminary data.</text>
</comment>
<gene>
    <name evidence="2" type="ORF">FRY98_22240</name>
</gene>
<feature type="transmembrane region" description="Helical" evidence="1">
    <location>
        <begin position="85"/>
        <end position="114"/>
    </location>
</feature>
<organism evidence="2 3">
    <name type="scientific">Paenibacillus faecis</name>
    <dbReference type="NCBI Taxonomy" id="862114"/>
    <lineage>
        <taxon>Bacteria</taxon>
        <taxon>Bacillati</taxon>
        <taxon>Bacillota</taxon>
        <taxon>Bacilli</taxon>
        <taxon>Bacillales</taxon>
        <taxon>Paenibacillaceae</taxon>
        <taxon>Paenibacillus</taxon>
    </lineage>
</organism>
<keyword evidence="1" id="KW-0472">Membrane</keyword>
<reference evidence="2 3" key="1">
    <citation type="submission" date="2019-08" db="EMBL/GenBank/DDBJ databases">
        <title>Genome sequencing of Paenibacillus faecis DSM 23593(T).</title>
        <authorList>
            <person name="Kook J.-K."/>
            <person name="Park S.-N."/>
            <person name="Lim Y.K."/>
        </authorList>
    </citation>
    <scope>NUCLEOTIDE SEQUENCE [LARGE SCALE GENOMIC DNA]</scope>
    <source>
        <strain evidence="2 3">DSM 23593</strain>
    </source>
</reference>
<dbReference type="OrthoDB" id="2678893at2"/>
<evidence type="ECO:0000313" key="3">
    <source>
        <dbReference type="Proteomes" id="UP000325218"/>
    </source>
</evidence>
<feature type="transmembrane region" description="Helical" evidence="1">
    <location>
        <begin position="134"/>
        <end position="156"/>
    </location>
</feature>
<feature type="transmembrane region" description="Helical" evidence="1">
    <location>
        <begin position="12"/>
        <end position="30"/>
    </location>
</feature>
<feature type="transmembrane region" description="Helical" evidence="1">
    <location>
        <begin position="42"/>
        <end position="64"/>
    </location>
</feature>
<dbReference type="AlphaFoldDB" id="A0A5D0CKS3"/>
<name>A0A5D0CKS3_9BACL</name>